<evidence type="ECO:0000313" key="8">
    <source>
        <dbReference type="EMBL" id="SDH50038.1"/>
    </source>
</evidence>
<name>A0A1G8CX02_9PSEU</name>
<dbReference type="GO" id="GO:0004497">
    <property type="term" value="F:monooxygenase activity"/>
    <property type="evidence" value="ECO:0007669"/>
    <property type="project" value="UniProtKB-KW"/>
</dbReference>
<dbReference type="InterPro" id="IPR036396">
    <property type="entry name" value="Cyt_P450_sf"/>
</dbReference>
<evidence type="ECO:0000256" key="1">
    <source>
        <dbReference type="ARBA" id="ARBA00010617"/>
    </source>
</evidence>
<dbReference type="RefSeq" id="WP_090059819.1">
    <property type="nucleotide sequence ID" value="NZ_FNCC01000025.1"/>
</dbReference>
<dbReference type="GO" id="GO:0020037">
    <property type="term" value="F:heme binding"/>
    <property type="evidence" value="ECO:0007669"/>
    <property type="project" value="InterPro"/>
</dbReference>
<dbReference type="PANTHER" id="PTHR46696">
    <property type="entry name" value="P450, PUTATIVE (EUROFUNG)-RELATED"/>
    <property type="match status" value="1"/>
</dbReference>
<dbReference type="PANTHER" id="PTHR46696:SF1">
    <property type="entry name" value="CYTOCHROME P450 YJIB-RELATED"/>
    <property type="match status" value="1"/>
</dbReference>
<dbReference type="InterPro" id="IPR002397">
    <property type="entry name" value="Cyt_P450_B"/>
</dbReference>
<dbReference type="AlphaFoldDB" id="A0A1G8CX02"/>
<keyword evidence="4 7" id="KW-0560">Oxidoreductase</keyword>
<evidence type="ECO:0000256" key="7">
    <source>
        <dbReference type="RuleBase" id="RU000461"/>
    </source>
</evidence>
<evidence type="ECO:0000313" key="9">
    <source>
        <dbReference type="Proteomes" id="UP000199623"/>
    </source>
</evidence>
<proteinExistence type="inferred from homology"/>
<dbReference type="PROSITE" id="PS00086">
    <property type="entry name" value="CYTOCHROME_P450"/>
    <property type="match status" value="1"/>
</dbReference>
<keyword evidence="2 7" id="KW-0349">Heme</keyword>
<dbReference type="STRING" id="200378.SAMN05216553_1258"/>
<dbReference type="InterPro" id="IPR001128">
    <property type="entry name" value="Cyt_P450"/>
</dbReference>
<protein>
    <submittedName>
        <fullName evidence="8">Cytochrome P450</fullName>
    </submittedName>
</protein>
<evidence type="ECO:0000256" key="5">
    <source>
        <dbReference type="ARBA" id="ARBA00023004"/>
    </source>
</evidence>
<keyword evidence="5 7" id="KW-0408">Iron</keyword>
<keyword evidence="9" id="KW-1185">Reference proteome</keyword>
<organism evidence="8 9">
    <name type="scientific">Lentzea fradiae</name>
    <dbReference type="NCBI Taxonomy" id="200378"/>
    <lineage>
        <taxon>Bacteria</taxon>
        <taxon>Bacillati</taxon>
        <taxon>Actinomycetota</taxon>
        <taxon>Actinomycetes</taxon>
        <taxon>Pseudonocardiales</taxon>
        <taxon>Pseudonocardiaceae</taxon>
        <taxon>Lentzea</taxon>
    </lineage>
</organism>
<dbReference type="Gene3D" id="1.10.630.10">
    <property type="entry name" value="Cytochrome P450"/>
    <property type="match status" value="1"/>
</dbReference>
<reference evidence="9" key="1">
    <citation type="submission" date="2016-10" db="EMBL/GenBank/DDBJ databases">
        <authorList>
            <person name="Varghese N."/>
            <person name="Submissions S."/>
        </authorList>
    </citation>
    <scope>NUCLEOTIDE SEQUENCE [LARGE SCALE GENOMIC DNA]</scope>
    <source>
        <strain evidence="9">CGMCC 4.3506</strain>
    </source>
</reference>
<keyword evidence="6 7" id="KW-0503">Monooxygenase</keyword>
<dbReference type="EMBL" id="FNCC01000025">
    <property type="protein sequence ID" value="SDH50038.1"/>
    <property type="molecule type" value="Genomic_DNA"/>
</dbReference>
<evidence type="ECO:0000256" key="3">
    <source>
        <dbReference type="ARBA" id="ARBA00022723"/>
    </source>
</evidence>
<keyword evidence="3 7" id="KW-0479">Metal-binding</keyword>
<dbReference type="InterPro" id="IPR017972">
    <property type="entry name" value="Cyt_P450_CS"/>
</dbReference>
<accession>A0A1G8CX02</accession>
<dbReference type="FunFam" id="1.10.630.10:FF:000018">
    <property type="entry name" value="Cytochrome P450 monooxygenase"/>
    <property type="match status" value="1"/>
</dbReference>
<comment type="similarity">
    <text evidence="1 7">Belongs to the cytochrome P450 family.</text>
</comment>
<evidence type="ECO:0000256" key="4">
    <source>
        <dbReference type="ARBA" id="ARBA00023002"/>
    </source>
</evidence>
<dbReference type="Pfam" id="PF00067">
    <property type="entry name" value="p450"/>
    <property type="match status" value="1"/>
</dbReference>
<evidence type="ECO:0000256" key="6">
    <source>
        <dbReference type="ARBA" id="ARBA00023033"/>
    </source>
</evidence>
<dbReference type="SUPFAM" id="SSF48264">
    <property type="entry name" value="Cytochrome P450"/>
    <property type="match status" value="1"/>
</dbReference>
<dbReference type="OrthoDB" id="3666864at2"/>
<gene>
    <name evidence="8" type="ORF">SAMN05216553_1258</name>
</gene>
<dbReference type="Proteomes" id="UP000199623">
    <property type="component" value="Unassembled WGS sequence"/>
</dbReference>
<dbReference type="GO" id="GO:0005506">
    <property type="term" value="F:iron ion binding"/>
    <property type="evidence" value="ECO:0007669"/>
    <property type="project" value="InterPro"/>
</dbReference>
<dbReference type="PRINTS" id="PR00359">
    <property type="entry name" value="BP450"/>
</dbReference>
<sequence length="403" mass="43335">MPDLLIGEGLRARDHHRLEDDARAAGPVHEARRPDGVRLLVVTAGLDLTRRLLADRRLSKDSGALQREMRRQFAASGSGQTDLTGLFGPSMLNSDDPRHARLRALAVKAFTSQAVRRLAPRVEEITADLVARLPVGEEVDLVSGLAVPMPLHVIGEVLGVPEQDRAAVRTMIETMLSMDPARSLPASDALGGYFHTLLTSGSFTEGSLFGALVAAEDDGDRLTHDELIAMAFLLVVAGHETTAGLIANVVHDALDNGLWQRAAADPDLVPVLVEETLRHNSPVRHATHRITTEPVEIDGVVVPENTILLVNLGAAGRCPRAHEDAASYRVDRATTGHASFGHGPHYCLGAALARLETETVVRHLAARFPGTTRAGDERPPVTHNDIMVSLRSLPVVLRTATGR</sequence>
<dbReference type="GO" id="GO:0016705">
    <property type="term" value="F:oxidoreductase activity, acting on paired donors, with incorporation or reduction of molecular oxygen"/>
    <property type="evidence" value="ECO:0007669"/>
    <property type="project" value="InterPro"/>
</dbReference>
<evidence type="ECO:0000256" key="2">
    <source>
        <dbReference type="ARBA" id="ARBA00022617"/>
    </source>
</evidence>